<sequence>MDRTEIHQQYLQLMTKTFIKISELTYETVATQRKSFGKSYTYESPIYHYTSLDGLMNIIKNDCLWASDARYLNDSEELIHGARAMNDIVDQRLKLNPDPNQMKFLEYLHYRLNDVLQGRSRFVEYYVVSLSRDNDSLSQWRAYGDVAIEFDFSPFLRQEVMINKRHVRELTLLDVIYGTDQFSTGVINQLIDFSYEQLSNSPDTDLWGRALASALSILVCISKHQTFYEESEIRYVYLHQHDDDNKLTENFRIKNHRIIPYVELKSLNRLAIKAIWLSPLLRNNTTKSSIEYFLRSVGRSDITVMASESPYRS</sequence>
<dbReference type="Proteomes" id="UP001164803">
    <property type="component" value="Chromosome"/>
</dbReference>
<dbReference type="RefSeq" id="WP_268045815.1">
    <property type="nucleotide sequence ID" value="NZ_CP104064.1"/>
</dbReference>
<keyword evidence="2" id="KW-1185">Reference proteome</keyword>
<dbReference type="EMBL" id="CP104064">
    <property type="protein sequence ID" value="WAH38250.1"/>
    <property type="molecule type" value="Genomic_DNA"/>
</dbReference>
<protein>
    <submittedName>
        <fullName evidence="1">DUF2971 domain-containing protein</fullName>
    </submittedName>
</protein>
<organism evidence="1 2">
    <name type="scientific">Alicyclobacillus dauci</name>
    <dbReference type="NCBI Taxonomy" id="1475485"/>
    <lineage>
        <taxon>Bacteria</taxon>
        <taxon>Bacillati</taxon>
        <taxon>Bacillota</taxon>
        <taxon>Bacilli</taxon>
        <taxon>Bacillales</taxon>
        <taxon>Alicyclobacillaceae</taxon>
        <taxon>Alicyclobacillus</taxon>
    </lineage>
</organism>
<proteinExistence type="predicted"/>
<name>A0ABY6Z5V6_9BACL</name>
<reference evidence="1" key="1">
    <citation type="submission" date="2022-08" db="EMBL/GenBank/DDBJ databases">
        <title>Alicyclobacillus dauci DSM2870, complete genome.</title>
        <authorList>
            <person name="Wang Q."/>
            <person name="Cai R."/>
            <person name="Wang Z."/>
        </authorList>
    </citation>
    <scope>NUCLEOTIDE SEQUENCE</scope>
    <source>
        <strain evidence="1">DSM 28700</strain>
    </source>
</reference>
<evidence type="ECO:0000313" key="2">
    <source>
        <dbReference type="Proteomes" id="UP001164803"/>
    </source>
</evidence>
<gene>
    <name evidence="1" type="ORF">NZD86_07145</name>
</gene>
<accession>A0ABY6Z5V6</accession>
<evidence type="ECO:0000313" key="1">
    <source>
        <dbReference type="EMBL" id="WAH38250.1"/>
    </source>
</evidence>